<dbReference type="AlphaFoldDB" id="A0ABD3SZB2"/>
<evidence type="ECO:0000256" key="1">
    <source>
        <dbReference type="SAM" id="MobiDB-lite"/>
    </source>
</evidence>
<protein>
    <recommendedName>
        <fullName evidence="4">CUE domain-containing protein</fullName>
    </recommendedName>
</protein>
<dbReference type="PANTHER" id="PTHR35505">
    <property type="entry name" value="OS01G0600300 PROTEIN"/>
    <property type="match status" value="1"/>
</dbReference>
<dbReference type="PANTHER" id="PTHR35505:SF5">
    <property type="entry name" value="SUBSTRATE CARRIER FAMILY PROTEIN"/>
    <property type="match status" value="1"/>
</dbReference>
<keyword evidence="3" id="KW-1185">Reference proteome</keyword>
<organism evidence="2 3">
    <name type="scientific">Penstemon smallii</name>
    <dbReference type="NCBI Taxonomy" id="265156"/>
    <lineage>
        <taxon>Eukaryota</taxon>
        <taxon>Viridiplantae</taxon>
        <taxon>Streptophyta</taxon>
        <taxon>Embryophyta</taxon>
        <taxon>Tracheophyta</taxon>
        <taxon>Spermatophyta</taxon>
        <taxon>Magnoliopsida</taxon>
        <taxon>eudicotyledons</taxon>
        <taxon>Gunneridae</taxon>
        <taxon>Pentapetalae</taxon>
        <taxon>asterids</taxon>
        <taxon>lamiids</taxon>
        <taxon>Lamiales</taxon>
        <taxon>Plantaginaceae</taxon>
        <taxon>Cheloneae</taxon>
        <taxon>Penstemon</taxon>
    </lineage>
</organism>
<dbReference type="Proteomes" id="UP001634393">
    <property type="component" value="Unassembled WGS sequence"/>
</dbReference>
<feature type="region of interest" description="Disordered" evidence="1">
    <location>
        <begin position="502"/>
        <end position="528"/>
    </location>
</feature>
<reference evidence="2 3" key="1">
    <citation type="submission" date="2024-12" db="EMBL/GenBank/DDBJ databases">
        <title>The unique morphological basis and parallel evolutionary history of personate flowers in Penstemon.</title>
        <authorList>
            <person name="Depatie T.H."/>
            <person name="Wessinger C.A."/>
        </authorList>
    </citation>
    <scope>NUCLEOTIDE SEQUENCE [LARGE SCALE GENOMIC DNA]</scope>
    <source>
        <strain evidence="2">WTNN_2</strain>
        <tissue evidence="2">Leaf</tissue>
    </source>
</reference>
<accession>A0ABD3SZB2</accession>
<feature type="region of interest" description="Disordered" evidence="1">
    <location>
        <begin position="468"/>
        <end position="487"/>
    </location>
</feature>
<dbReference type="EMBL" id="JBJXBP010000005">
    <property type="protein sequence ID" value="KAL3829969.1"/>
    <property type="molecule type" value="Genomic_DNA"/>
</dbReference>
<proteinExistence type="predicted"/>
<gene>
    <name evidence="2" type="ORF">ACJIZ3_018771</name>
</gene>
<name>A0ABD3SZB2_9LAMI</name>
<comment type="caution">
    <text evidence="2">The sequence shown here is derived from an EMBL/GenBank/DDBJ whole genome shotgun (WGS) entry which is preliminary data.</text>
</comment>
<sequence length="528" mass="59076">MASTLATPKTYSVPHFVGKNYEIALNQSIEALLTSLASPDSRNSSSFTSNFLELVQSKADPPLETIWVFAALTYTDPSTPINEPLDRIIAIKDLLQLIISCSASCNSIKSIALVAPVIYILHNFILDLKSLQLGPNKEREVKREIKGVVDSVIGYINVCCNGVEGKIDDLIRPMNDLIRVWIVDNVDSLRVFFPLLSDDTIAKVSVEGFGMVELAGFVVAEAFLLKLCWKIEEEGIGGKMKDELKSWVVGSITGFRNSYFYVTLASMLLEPVLPITSIMNLEYEDGLRKILYDALILVEYSFLSPENLSRLPAAHAKRVNFTKLMVTNEAIDLFREHGEKTKAISFLNAFTNSSLPSQIMNWVRSEIGNEFSNIEPNGSSPRAFLKWMLNIENRGIKIFDNDMSKYRAKLISHNLQEELEQIAKREGGKKPDSDLLFYIDNKGQEEYGNREDEDMNKSLSAAFMAAAHSMESSENGGRKRKTKNGEMTEKVKFVKYNLVGNSAVPRNDDLSSGSEIENPDSDEDMEVK</sequence>
<feature type="compositionally biased region" description="Acidic residues" evidence="1">
    <location>
        <begin position="517"/>
        <end position="528"/>
    </location>
</feature>
<evidence type="ECO:0008006" key="4">
    <source>
        <dbReference type="Google" id="ProtNLM"/>
    </source>
</evidence>
<evidence type="ECO:0000313" key="2">
    <source>
        <dbReference type="EMBL" id="KAL3829969.1"/>
    </source>
</evidence>
<evidence type="ECO:0000313" key="3">
    <source>
        <dbReference type="Proteomes" id="UP001634393"/>
    </source>
</evidence>